<evidence type="ECO:0000259" key="3">
    <source>
        <dbReference type="PROSITE" id="PS50878"/>
    </source>
</evidence>
<reference evidence="4 5" key="1">
    <citation type="journal article" date="2014" name="Genome Biol. Evol.">
        <title>Comparative genomics and transcriptomics analyses reveal divergent lifestyle features of nematode endoparasitic fungus Hirsutella minnesotensis.</title>
        <authorList>
            <person name="Lai Y."/>
            <person name="Liu K."/>
            <person name="Zhang X."/>
            <person name="Zhang X."/>
            <person name="Li K."/>
            <person name="Wang N."/>
            <person name="Shu C."/>
            <person name="Wu Y."/>
            <person name="Wang C."/>
            <person name="Bushley K.E."/>
            <person name="Xiang M."/>
            <person name="Liu X."/>
        </authorList>
    </citation>
    <scope>NUCLEOTIDE SEQUENCE [LARGE SCALE GENOMIC DNA]</scope>
    <source>
        <strain evidence="4 5">3608</strain>
    </source>
</reference>
<keyword evidence="2" id="KW-0496">Mitochondrion</keyword>
<dbReference type="SUPFAM" id="SSF56672">
    <property type="entry name" value="DNA/RNA polymerases"/>
    <property type="match status" value="1"/>
</dbReference>
<sequence>MDIQGAFDTILRNRLILRLQEQGWPPNLARWVGSFMQDRSARIRYQDIVTDSSPLQCGLPQGSPVSPMLFLLYTGPIYRLGNAQGRFGYADDTAILCVGNNLDET</sequence>
<gene>
    <name evidence="4" type="ORF">HIM_09911</name>
</gene>
<dbReference type="PANTHER" id="PTHR33481">
    <property type="entry name" value="REVERSE TRANSCRIPTASE"/>
    <property type="match status" value="1"/>
</dbReference>
<evidence type="ECO:0000256" key="2">
    <source>
        <dbReference type="ARBA" id="ARBA00023128"/>
    </source>
</evidence>
<dbReference type="GO" id="GO:0005739">
    <property type="term" value="C:mitochondrion"/>
    <property type="evidence" value="ECO:0007669"/>
    <property type="project" value="UniProtKB-SubCell"/>
</dbReference>
<dbReference type="AlphaFoldDB" id="A0A0F7ZXG6"/>
<name>A0A0F7ZXG6_9HYPO</name>
<evidence type="ECO:0000313" key="4">
    <source>
        <dbReference type="EMBL" id="KJZ70687.1"/>
    </source>
</evidence>
<dbReference type="InterPro" id="IPR000477">
    <property type="entry name" value="RT_dom"/>
</dbReference>
<evidence type="ECO:0000256" key="1">
    <source>
        <dbReference type="ARBA" id="ARBA00004173"/>
    </source>
</evidence>
<dbReference type="EMBL" id="KQ030611">
    <property type="protein sequence ID" value="KJZ70687.1"/>
    <property type="molecule type" value="Genomic_DNA"/>
</dbReference>
<dbReference type="InterPro" id="IPR043502">
    <property type="entry name" value="DNA/RNA_pol_sf"/>
</dbReference>
<keyword evidence="5" id="KW-1185">Reference proteome</keyword>
<feature type="domain" description="Reverse transcriptase" evidence="3">
    <location>
        <begin position="1"/>
        <end position="105"/>
    </location>
</feature>
<organism evidence="4 5">
    <name type="scientific">Hirsutella minnesotensis 3608</name>
    <dbReference type="NCBI Taxonomy" id="1043627"/>
    <lineage>
        <taxon>Eukaryota</taxon>
        <taxon>Fungi</taxon>
        <taxon>Dikarya</taxon>
        <taxon>Ascomycota</taxon>
        <taxon>Pezizomycotina</taxon>
        <taxon>Sordariomycetes</taxon>
        <taxon>Hypocreomycetidae</taxon>
        <taxon>Hypocreales</taxon>
        <taxon>Ophiocordycipitaceae</taxon>
        <taxon>Hirsutella</taxon>
    </lineage>
</organism>
<dbReference type="PANTHER" id="PTHR33481:SF1">
    <property type="entry name" value="ENDONUCLEASE_EXONUCLEASE_PHOSPHATASE DOMAIN-CONTAINING PROTEIN-RELATED"/>
    <property type="match status" value="1"/>
</dbReference>
<evidence type="ECO:0000313" key="5">
    <source>
        <dbReference type="Proteomes" id="UP000054481"/>
    </source>
</evidence>
<dbReference type="Pfam" id="PF00078">
    <property type="entry name" value="RVT_1"/>
    <property type="match status" value="1"/>
</dbReference>
<proteinExistence type="predicted"/>
<dbReference type="OrthoDB" id="4842715at2759"/>
<accession>A0A0F7ZXG6</accession>
<dbReference type="PROSITE" id="PS50878">
    <property type="entry name" value="RT_POL"/>
    <property type="match status" value="1"/>
</dbReference>
<comment type="subcellular location">
    <subcellularLocation>
        <location evidence="1">Mitochondrion</location>
    </subcellularLocation>
</comment>
<protein>
    <recommendedName>
        <fullName evidence="3">Reverse transcriptase domain-containing protein</fullName>
    </recommendedName>
</protein>
<dbReference type="Proteomes" id="UP000054481">
    <property type="component" value="Unassembled WGS sequence"/>
</dbReference>